<feature type="domain" description="Peptidase M24" evidence="3">
    <location>
        <begin position="93"/>
        <end position="297"/>
    </location>
</feature>
<dbReference type="AlphaFoldDB" id="A0A7J3T9G3"/>
<dbReference type="InterPro" id="IPR029149">
    <property type="entry name" value="Creatin/AminoP/Spt16_N"/>
</dbReference>
<dbReference type="PANTHER" id="PTHR46112">
    <property type="entry name" value="AMINOPEPTIDASE"/>
    <property type="match status" value="1"/>
</dbReference>
<organism evidence="4">
    <name type="scientific">Candidatus Aciduliprofundum boonei</name>
    <dbReference type="NCBI Taxonomy" id="379547"/>
    <lineage>
        <taxon>Archaea</taxon>
        <taxon>Methanobacteriati</taxon>
        <taxon>Thermoplasmatota</taxon>
        <taxon>DHVE2 group</taxon>
        <taxon>Candidatus Aciduliprofundum</taxon>
    </lineage>
</organism>
<dbReference type="EMBL" id="DRTM01000104">
    <property type="protein sequence ID" value="HHE75772.1"/>
    <property type="molecule type" value="Genomic_DNA"/>
</dbReference>
<dbReference type="Proteomes" id="UP000886130">
    <property type="component" value="Unassembled WGS sequence"/>
</dbReference>
<protein>
    <submittedName>
        <fullName evidence="4">Aminopeptidase P family protein</fullName>
    </submittedName>
</protein>
<dbReference type="PRINTS" id="PR00599">
    <property type="entry name" value="MAPEPTIDASE"/>
</dbReference>
<dbReference type="InterPro" id="IPR001714">
    <property type="entry name" value="Pept_M24_MAP"/>
</dbReference>
<dbReference type="Pfam" id="PF00557">
    <property type="entry name" value="Peptidase_M24"/>
    <property type="match status" value="1"/>
</dbReference>
<dbReference type="CDD" id="cd01092">
    <property type="entry name" value="APP-like"/>
    <property type="match status" value="1"/>
</dbReference>
<evidence type="ECO:0000256" key="1">
    <source>
        <dbReference type="ARBA" id="ARBA00022723"/>
    </source>
</evidence>
<keyword evidence="4" id="KW-0031">Aminopeptidase</keyword>
<dbReference type="InterPro" id="IPR001131">
    <property type="entry name" value="Peptidase_M24B_aminopep-P_CS"/>
</dbReference>
<proteinExistence type="predicted"/>
<accession>A0A7J3T9G3</accession>
<keyword evidence="4" id="KW-0645">Protease</keyword>
<sequence>SSSPFIIAPKLYEHELQDFPLEVIFWSDDENPYLIFRSQMERIGRENGRILVEDQMPAGVLLKLLQALKGYKLEPLGPIISELRVRKSEEEIELLKNAAEIVDKVFYHIIEKEELQGMEEREVAFLIESLIKKFGGDGVSFPPIVASGPNGANPHHTPGDRKIKEGDLLIMDYGALYKGYCSDITRTVSIGSIPEEARKVYEIVKEAQETAFQRVEEGVRAMDVDLAAREVISNYGYGDYFIHRTGHGLGIDVHEEPYITPTNKRKLENGMVFTIEPGIYLPGKLGVRIEDDVYVSEKGVRLTQADRNLKIL</sequence>
<dbReference type="InterPro" id="IPR036005">
    <property type="entry name" value="Creatinase/aminopeptidase-like"/>
</dbReference>
<reference evidence="4" key="1">
    <citation type="journal article" date="2020" name="mSystems">
        <title>Genome- and Community-Level Interaction Insights into Carbon Utilization and Element Cycling Functions of Hydrothermarchaeota in Hydrothermal Sediment.</title>
        <authorList>
            <person name="Zhou Z."/>
            <person name="Liu Y."/>
            <person name="Xu W."/>
            <person name="Pan J."/>
            <person name="Luo Z.H."/>
            <person name="Li M."/>
        </authorList>
    </citation>
    <scope>NUCLEOTIDE SEQUENCE [LARGE SCALE GENOMIC DNA]</scope>
    <source>
        <strain evidence="4">HyVt-85</strain>
    </source>
</reference>
<dbReference type="PROSITE" id="PS00491">
    <property type="entry name" value="PROLINE_PEPTIDASE"/>
    <property type="match status" value="1"/>
</dbReference>
<dbReference type="Gene3D" id="3.90.230.10">
    <property type="entry name" value="Creatinase/methionine aminopeptidase superfamily"/>
    <property type="match status" value="1"/>
</dbReference>
<dbReference type="SUPFAM" id="SSF55920">
    <property type="entry name" value="Creatinase/aminopeptidase"/>
    <property type="match status" value="1"/>
</dbReference>
<dbReference type="InterPro" id="IPR050659">
    <property type="entry name" value="Peptidase_M24B"/>
</dbReference>
<keyword evidence="2" id="KW-0378">Hydrolase</keyword>
<dbReference type="GO" id="GO:0046872">
    <property type="term" value="F:metal ion binding"/>
    <property type="evidence" value="ECO:0007669"/>
    <property type="project" value="UniProtKB-KW"/>
</dbReference>
<evidence type="ECO:0000259" key="3">
    <source>
        <dbReference type="Pfam" id="PF00557"/>
    </source>
</evidence>
<feature type="non-terminal residue" evidence="4">
    <location>
        <position position="1"/>
    </location>
</feature>
<gene>
    <name evidence="4" type="ORF">ENL31_01420</name>
</gene>
<dbReference type="GO" id="GO:0004177">
    <property type="term" value="F:aminopeptidase activity"/>
    <property type="evidence" value="ECO:0007669"/>
    <property type="project" value="UniProtKB-KW"/>
</dbReference>
<keyword evidence="1" id="KW-0479">Metal-binding</keyword>
<dbReference type="PANTHER" id="PTHR46112:SF9">
    <property type="entry name" value="XAA-PRO AMINOPEPTIDASE"/>
    <property type="match status" value="1"/>
</dbReference>
<dbReference type="Gene3D" id="3.40.350.10">
    <property type="entry name" value="Creatinase/prolidase N-terminal domain"/>
    <property type="match status" value="1"/>
</dbReference>
<name>A0A7J3T9G3_9ARCH</name>
<evidence type="ECO:0000313" key="4">
    <source>
        <dbReference type="EMBL" id="HHE75772.1"/>
    </source>
</evidence>
<evidence type="ECO:0000256" key="2">
    <source>
        <dbReference type="ARBA" id="ARBA00022801"/>
    </source>
</evidence>
<comment type="caution">
    <text evidence="4">The sequence shown here is derived from an EMBL/GenBank/DDBJ whole genome shotgun (WGS) entry which is preliminary data.</text>
</comment>
<dbReference type="InterPro" id="IPR000994">
    <property type="entry name" value="Pept_M24"/>
</dbReference>